<accession>F0ZB26</accession>
<dbReference type="InParanoid" id="F0ZB26"/>
<evidence type="ECO:0000256" key="1">
    <source>
        <dbReference type="SAM" id="MobiDB-lite"/>
    </source>
</evidence>
<dbReference type="FunCoup" id="F0ZB26">
    <property type="interactions" value="937"/>
</dbReference>
<gene>
    <name evidence="2" type="ORF">DICPUDRAFT_75581</name>
</gene>
<evidence type="ECO:0000313" key="3">
    <source>
        <dbReference type="Proteomes" id="UP000001064"/>
    </source>
</evidence>
<name>F0ZB26_DICPU</name>
<dbReference type="Proteomes" id="UP000001064">
    <property type="component" value="Unassembled WGS sequence"/>
</dbReference>
<dbReference type="AlphaFoldDB" id="F0ZB26"/>
<organism evidence="2 3">
    <name type="scientific">Dictyostelium purpureum</name>
    <name type="common">Slime mold</name>
    <dbReference type="NCBI Taxonomy" id="5786"/>
    <lineage>
        <taxon>Eukaryota</taxon>
        <taxon>Amoebozoa</taxon>
        <taxon>Evosea</taxon>
        <taxon>Eumycetozoa</taxon>
        <taxon>Dictyostelia</taxon>
        <taxon>Dictyosteliales</taxon>
        <taxon>Dictyosteliaceae</taxon>
        <taxon>Dictyostelium</taxon>
    </lineage>
</organism>
<dbReference type="EMBL" id="GL870968">
    <property type="protein sequence ID" value="EGC38843.1"/>
    <property type="molecule type" value="Genomic_DNA"/>
</dbReference>
<feature type="region of interest" description="Disordered" evidence="1">
    <location>
        <begin position="65"/>
        <end position="84"/>
    </location>
</feature>
<reference evidence="3" key="1">
    <citation type="journal article" date="2011" name="Genome Biol.">
        <title>Comparative genomics of the social amoebae Dictyostelium discoideum and Dictyostelium purpureum.</title>
        <authorList>
            <consortium name="US DOE Joint Genome Institute (JGI-PGF)"/>
            <person name="Sucgang R."/>
            <person name="Kuo A."/>
            <person name="Tian X."/>
            <person name="Salerno W."/>
            <person name="Parikh A."/>
            <person name="Feasley C.L."/>
            <person name="Dalin E."/>
            <person name="Tu H."/>
            <person name="Huang E."/>
            <person name="Barry K."/>
            <person name="Lindquist E."/>
            <person name="Shapiro H."/>
            <person name="Bruce D."/>
            <person name="Schmutz J."/>
            <person name="Salamov A."/>
            <person name="Fey P."/>
            <person name="Gaudet P."/>
            <person name="Anjard C."/>
            <person name="Babu M.M."/>
            <person name="Basu S."/>
            <person name="Bushmanova Y."/>
            <person name="van der Wel H."/>
            <person name="Katoh-Kurasawa M."/>
            <person name="Dinh C."/>
            <person name="Coutinho P.M."/>
            <person name="Saito T."/>
            <person name="Elias M."/>
            <person name="Schaap P."/>
            <person name="Kay R.R."/>
            <person name="Henrissat B."/>
            <person name="Eichinger L."/>
            <person name="Rivero F."/>
            <person name="Putnam N.H."/>
            <person name="West C.M."/>
            <person name="Loomis W.F."/>
            <person name="Chisholm R.L."/>
            <person name="Shaulsky G."/>
            <person name="Strassmann J.E."/>
            <person name="Queller D.C."/>
            <person name="Kuspa A."/>
            <person name="Grigoriev I.V."/>
        </authorList>
    </citation>
    <scope>NUCLEOTIDE SEQUENCE [LARGE SCALE GENOMIC DNA]</scope>
    <source>
        <strain evidence="3">QSDP1</strain>
    </source>
</reference>
<feature type="compositionally biased region" description="Low complexity" evidence="1">
    <location>
        <begin position="69"/>
        <end position="84"/>
    </location>
</feature>
<proteinExistence type="predicted"/>
<dbReference type="VEuPathDB" id="AmoebaDB:DICPUDRAFT_75581"/>
<dbReference type="GeneID" id="10506419"/>
<sequence>MSSYNHFIEYQKQFSCPTIGHLTNDQLLLKNNETNNNNNFNDNINDLNTQWRFSFPLDHHLNSGNFKPNQQQNNQTLQQHQQQPNNKIKYWKNGIIPLNSNSFKSCPNLLNSYSKHNLNKYNSDLSITNSIKVLDDLLEPRPARKNTKIEEMVKGRIKERLGKLLNNELMEKQGKAIGKAASTYEDNILKSKERAKKYILLSQSNSNLSSVIIVN</sequence>
<protein>
    <submittedName>
        <fullName evidence="2">Uncharacterized protein</fullName>
    </submittedName>
</protein>
<keyword evidence="3" id="KW-1185">Reference proteome</keyword>
<dbReference type="eggNOG" id="ENOG502RHNX">
    <property type="taxonomic scope" value="Eukaryota"/>
</dbReference>
<dbReference type="OMA" id="SCPTIGH"/>
<dbReference type="RefSeq" id="XP_003284637.1">
    <property type="nucleotide sequence ID" value="XM_003284589.1"/>
</dbReference>
<dbReference type="KEGG" id="dpp:DICPUDRAFT_75581"/>
<evidence type="ECO:0000313" key="2">
    <source>
        <dbReference type="EMBL" id="EGC38843.1"/>
    </source>
</evidence>
<dbReference type="OrthoDB" id="10545677at2759"/>